<comment type="caution">
    <text evidence="1">The sequence shown here is derived from an EMBL/GenBank/DDBJ whole genome shotgun (WGS) entry which is preliminary data.</text>
</comment>
<gene>
    <name evidence="1" type="ORF">BJ138DRAFT_1000046</name>
</gene>
<dbReference type="EMBL" id="MU267613">
    <property type="protein sequence ID" value="KAH7914480.1"/>
    <property type="molecule type" value="Genomic_DNA"/>
</dbReference>
<proteinExistence type="predicted"/>
<keyword evidence="2" id="KW-1185">Reference proteome</keyword>
<dbReference type="Proteomes" id="UP000790377">
    <property type="component" value="Unassembled WGS sequence"/>
</dbReference>
<name>A0ACB8AMR9_9AGAM</name>
<sequence length="145" mass="16311">MFDSESESDSSSDSGSDSDSDSTSESCDAPSGRWIPADPLSPSYFPLALAQVCKTWRDVMASVPEFWTRLVIFVDDEPTPLDVVESWLEWSGDLPLEILVTRRLDRFKGDDPEEGERVEGVLDLLYDHIERCKRLCFDVLLSSSL</sequence>
<organism evidence="1 2">
    <name type="scientific">Hygrophoropsis aurantiaca</name>
    <dbReference type="NCBI Taxonomy" id="72124"/>
    <lineage>
        <taxon>Eukaryota</taxon>
        <taxon>Fungi</taxon>
        <taxon>Dikarya</taxon>
        <taxon>Basidiomycota</taxon>
        <taxon>Agaricomycotina</taxon>
        <taxon>Agaricomycetes</taxon>
        <taxon>Agaricomycetidae</taxon>
        <taxon>Boletales</taxon>
        <taxon>Coniophorineae</taxon>
        <taxon>Hygrophoropsidaceae</taxon>
        <taxon>Hygrophoropsis</taxon>
    </lineage>
</organism>
<evidence type="ECO:0000313" key="2">
    <source>
        <dbReference type="Proteomes" id="UP000790377"/>
    </source>
</evidence>
<evidence type="ECO:0000313" key="1">
    <source>
        <dbReference type="EMBL" id="KAH7914480.1"/>
    </source>
</evidence>
<protein>
    <submittedName>
        <fullName evidence="1">Uncharacterized protein</fullName>
    </submittedName>
</protein>
<accession>A0ACB8AMR9</accession>
<feature type="non-terminal residue" evidence="1">
    <location>
        <position position="145"/>
    </location>
</feature>
<reference evidence="1" key="1">
    <citation type="journal article" date="2021" name="New Phytol.">
        <title>Evolutionary innovations through gain and loss of genes in the ectomycorrhizal Boletales.</title>
        <authorList>
            <person name="Wu G."/>
            <person name="Miyauchi S."/>
            <person name="Morin E."/>
            <person name="Kuo A."/>
            <person name="Drula E."/>
            <person name="Varga T."/>
            <person name="Kohler A."/>
            <person name="Feng B."/>
            <person name="Cao Y."/>
            <person name="Lipzen A."/>
            <person name="Daum C."/>
            <person name="Hundley H."/>
            <person name="Pangilinan J."/>
            <person name="Johnson J."/>
            <person name="Barry K."/>
            <person name="LaButti K."/>
            <person name="Ng V."/>
            <person name="Ahrendt S."/>
            <person name="Min B."/>
            <person name="Choi I.G."/>
            <person name="Park H."/>
            <person name="Plett J.M."/>
            <person name="Magnuson J."/>
            <person name="Spatafora J.W."/>
            <person name="Nagy L.G."/>
            <person name="Henrissat B."/>
            <person name="Grigoriev I.V."/>
            <person name="Yang Z.L."/>
            <person name="Xu J."/>
            <person name="Martin F.M."/>
        </authorList>
    </citation>
    <scope>NUCLEOTIDE SEQUENCE</scope>
    <source>
        <strain evidence="1">ATCC 28755</strain>
    </source>
</reference>